<feature type="non-terminal residue" evidence="3">
    <location>
        <position position="144"/>
    </location>
</feature>
<keyword evidence="1" id="KW-0853">WD repeat</keyword>
<dbReference type="InterPro" id="IPR050630">
    <property type="entry name" value="WD_repeat_EMAP"/>
</dbReference>
<accession>A0A087V0B9</accession>
<proteinExistence type="predicted"/>
<evidence type="ECO:0000313" key="4">
    <source>
        <dbReference type="Proteomes" id="UP000054359"/>
    </source>
</evidence>
<dbReference type="GO" id="GO:0000226">
    <property type="term" value="P:microtubule cytoskeleton organization"/>
    <property type="evidence" value="ECO:0007669"/>
    <property type="project" value="TreeGrafter"/>
</dbReference>
<keyword evidence="2" id="KW-0677">Repeat</keyword>
<dbReference type="PANTHER" id="PTHR13720">
    <property type="entry name" value="WD-40 REPEAT PROTEIN"/>
    <property type="match status" value="1"/>
</dbReference>
<dbReference type="GO" id="GO:0008017">
    <property type="term" value="F:microtubule binding"/>
    <property type="evidence" value="ECO:0007669"/>
    <property type="project" value="TreeGrafter"/>
</dbReference>
<dbReference type="InterPro" id="IPR015943">
    <property type="entry name" value="WD40/YVTN_repeat-like_dom_sf"/>
</dbReference>
<name>A0A087V0B9_STEMI</name>
<evidence type="ECO:0000256" key="1">
    <source>
        <dbReference type="ARBA" id="ARBA00022574"/>
    </source>
</evidence>
<reference evidence="3 4" key="1">
    <citation type="submission" date="2013-11" db="EMBL/GenBank/DDBJ databases">
        <title>Genome sequencing of Stegodyphus mimosarum.</title>
        <authorList>
            <person name="Bechsgaard J."/>
        </authorList>
    </citation>
    <scope>NUCLEOTIDE SEQUENCE [LARGE SCALE GENOMIC DNA]</scope>
</reference>
<dbReference type="PANTHER" id="PTHR13720:SF50">
    <property type="entry name" value="ECHINODERM MICROTUBULE-ASSOCIATED PROTEIN-LIKE 2"/>
    <property type="match status" value="1"/>
</dbReference>
<dbReference type="Gene3D" id="2.130.10.10">
    <property type="entry name" value="YVTN repeat-like/Quinoprotein amine dehydrogenase"/>
    <property type="match status" value="2"/>
</dbReference>
<sequence length="144" mass="16261">MSTPSGRQVRSISQLKNEFQDVDTFFLDETSDDLSIADEKTLLYSPNRWKPPESKSAVSTRRSEIPVRKTEIKTSRLHLDWIHGYNGGELIVLDNGELVYAVGAAVVLYRRTDDSQRQYLDHTEDVCSLCVHPSGRMMASGQIS</sequence>
<dbReference type="STRING" id="407821.A0A087V0B9"/>
<dbReference type="EMBL" id="KK122589">
    <property type="protein sequence ID" value="KFM83058.1"/>
    <property type="molecule type" value="Genomic_DNA"/>
</dbReference>
<dbReference type="AlphaFoldDB" id="A0A087V0B9"/>
<dbReference type="GO" id="GO:0072686">
    <property type="term" value="C:mitotic spindle"/>
    <property type="evidence" value="ECO:0007669"/>
    <property type="project" value="TreeGrafter"/>
</dbReference>
<protein>
    <submittedName>
        <fullName evidence="3">Echinoderm microtubule-associated protein-like protein</fullName>
    </submittedName>
</protein>
<keyword evidence="4" id="KW-1185">Reference proteome</keyword>
<organism evidence="3 4">
    <name type="scientific">Stegodyphus mimosarum</name>
    <name type="common">African social velvet spider</name>
    <dbReference type="NCBI Taxonomy" id="407821"/>
    <lineage>
        <taxon>Eukaryota</taxon>
        <taxon>Metazoa</taxon>
        <taxon>Ecdysozoa</taxon>
        <taxon>Arthropoda</taxon>
        <taxon>Chelicerata</taxon>
        <taxon>Arachnida</taxon>
        <taxon>Araneae</taxon>
        <taxon>Araneomorphae</taxon>
        <taxon>Entelegynae</taxon>
        <taxon>Eresoidea</taxon>
        <taxon>Eresidae</taxon>
        <taxon>Stegodyphus</taxon>
    </lineage>
</organism>
<gene>
    <name evidence="3" type="ORF">X975_07479</name>
</gene>
<evidence type="ECO:0000313" key="3">
    <source>
        <dbReference type="EMBL" id="KFM83058.1"/>
    </source>
</evidence>
<evidence type="ECO:0000256" key="2">
    <source>
        <dbReference type="ARBA" id="ARBA00022737"/>
    </source>
</evidence>
<dbReference type="OrthoDB" id="47802at2759"/>
<dbReference type="Proteomes" id="UP000054359">
    <property type="component" value="Unassembled WGS sequence"/>
</dbReference>